<protein>
    <submittedName>
        <fullName evidence="4">Surfactin synthase thioesterase subunit</fullName>
    </submittedName>
</protein>
<dbReference type="OrthoDB" id="4169718at2"/>
<dbReference type="GO" id="GO:0016787">
    <property type="term" value="F:hydrolase activity"/>
    <property type="evidence" value="ECO:0007669"/>
    <property type="project" value="UniProtKB-KW"/>
</dbReference>
<evidence type="ECO:0000313" key="4">
    <source>
        <dbReference type="EMBL" id="SES40810.1"/>
    </source>
</evidence>
<reference evidence="5" key="1">
    <citation type="submission" date="2016-10" db="EMBL/GenBank/DDBJ databases">
        <authorList>
            <person name="Varghese N."/>
            <person name="Submissions S."/>
        </authorList>
    </citation>
    <scope>NUCLEOTIDE SEQUENCE [LARGE SCALE GENOMIC DNA]</scope>
    <source>
        <strain evidence="5">DSM 44437</strain>
    </source>
</reference>
<gene>
    <name evidence="4" type="ORF">SAMN04488000_12735</name>
</gene>
<dbReference type="PANTHER" id="PTHR11487">
    <property type="entry name" value="THIOESTERASE"/>
    <property type="match status" value="1"/>
</dbReference>
<dbReference type="InterPro" id="IPR029058">
    <property type="entry name" value="AB_hydrolase_fold"/>
</dbReference>
<dbReference type="InterPro" id="IPR020802">
    <property type="entry name" value="TesA-like"/>
</dbReference>
<dbReference type="Proteomes" id="UP000199503">
    <property type="component" value="Unassembled WGS sequence"/>
</dbReference>
<dbReference type="Pfam" id="PF00975">
    <property type="entry name" value="Thioesterase"/>
    <property type="match status" value="1"/>
</dbReference>
<evidence type="ECO:0000313" key="5">
    <source>
        <dbReference type="Proteomes" id="UP000199503"/>
    </source>
</evidence>
<dbReference type="EMBL" id="FOFV01000027">
    <property type="protein sequence ID" value="SES40810.1"/>
    <property type="molecule type" value="Genomic_DNA"/>
</dbReference>
<evidence type="ECO:0000259" key="3">
    <source>
        <dbReference type="SMART" id="SM00824"/>
    </source>
</evidence>
<dbReference type="SMART" id="SM00824">
    <property type="entry name" value="PKS_TE"/>
    <property type="match status" value="1"/>
</dbReference>
<dbReference type="InterPro" id="IPR012223">
    <property type="entry name" value="TEII"/>
</dbReference>
<name>A0A1H9X3V2_9PSEU</name>
<sequence>MANVAQSSRWLRKFHAAPEQAPQLVCFPYAGGSAGWFSKLSAELAGDVQVSSVQYPGRLDRLRDRPVDDLSELADQVFAALDDSRPLALLGHSMGAVVAFEVARRLQAASVPVSHLFASGRVAPHLRRDGGVHLMSDDDVIAVVESLGGVEPGVLRDVELRAMVLPVVRNDYRAIETYRHHPAAPLTAPITALVGVNDPLVSASDASEWSQHTSGPFSLVELPGGHFFPVSQWKAVADLVRRGLAE</sequence>
<proteinExistence type="inferred from homology"/>
<dbReference type="GO" id="GO:0008610">
    <property type="term" value="P:lipid biosynthetic process"/>
    <property type="evidence" value="ECO:0007669"/>
    <property type="project" value="TreeGrafter"/>
</dbReference>
<organism evidence="4 5">
    <name type="scientific">Lentzea albida</name>
    <dbReference type="NCBI Taxonomy" id="65499"/>
    <lineage>
        <taxon>Bacteria</taxon>
        <taxon>Bacillati</taxon>
        <taxon>Actinomycetota</taxon>
        <taxon>Actinomycetes</taxon>
        <taxon>Pseudonocardiales</taxon>
        <taxon>Pseudonocardiaceae</taxon>
        <taxon>Lentzea</taxon>
    </lineage>
</organism>
<dbReference type="STRING" id="65499.SAMN04488000_12735"/>
<evidence type="ECO:0000256" key="2">
    <source>
        <dbReference type="ARBA" id="ARBA00022801"/>
    </source>
</evidence>
<keyword evidence="5" id="KW-1185">Reference proteome</keyword>
<dbReference type="PANTHER" id="PTHR11487:SF0">
    <property type="entry name" value="S-ACYL FATTY ACID SYNTHASE THIOESTERASE, MEDIUM CHAIN"/>
    <property type="match status" value="1"/>
</dbReference>
<comment type="similarity">
    <text evidence="1">Belongs to the thioesterase family.</text>
</comment>
<dbReference type="Gene3D" id="3.40.50.1820">
    <property type="entry name" value="alpha/beta hydrolase"/>
    <property type="match status" value="1"/>
</dbReference>
<evidence type="ECO:0000256" key="1">
    <source>
        <dbReference type="ARBA" id="ARBA00007169"/>
    </source>
</evidence>
<dbReference type="RefSeq" id="WP_089926916.1">
    <property type="nucleotide sequence ID" value="NZ_FOFV01000027.1"/>
</dbReference>
<accession>A0A1H9X3V2</accession>
<dbReference type="SUPFAM" id="SSF53474">
    <property type="entry name" value="alpha/beta-Hydrolases"/>
    <property type="match status" value="1"/>
</dbReference>
<feature type="domain" description="Thioesterase TesA-like" evidence="3">
    <location>
        <begin position="25"/>
        <end position="244"/>
    </location>
</feature>
<dbReference type="AlphaFoldDB" id="A0A1H9X3V2"/>
<dbReference type="InterPro" id="IPR001031">
    <property type="entry name" value="Thioesterase"/>
</dbReference>
<keyword evidence="2" id="KW-0378">Hydrolase</keyword>